<evidence type="ECO:0000313" key="9">
    <source>
        <dbReference type="Proteomes" id="UP000319852"/>
    </source>
</evidence>
<evidence type="ECO:0000313" key="8">
    <source>
        <dbReference type="EMBL" id="QDS98959.1"/>
    </source>
</evidence>
<dbReference type="InterPro" id="IPR002942">
    <property type="entry name" value="S4_RNA-bd"/>
</dbReference>
<organism evidence="8 9">
    <name type="scientific">Adhaeretor mobilis</name>
    <dbReference type="NCBI Taxonomy" id="1930276"/>
    <lineage>
        <taxon>Bacteria</taxon>
        <taxon>Pseudomonadati</taxon>
        <taxon>Planctomycetota</taxon>
        <taxon>Planctomycetia</taxon>
        <taxon>Pirellulales</taxon>
        <taxon>Lacipirellulaceae</taxon>
        <taxon>Adhaeretor</taxon>
    </lineage>
</organism>
<dbReference type="AlphaFoldDB" id="A0A517MVR0"/>
<comment type="similarity">
    <text evidence="1 5">Belongs to the pseudouridine synthase RluA family.</text>
</comment>
<comment type="function">
    <text evidence="5">Responsible for synthesis of pseudouridine from uracil.</text>
</comment>
<dbReference type="KEGG" id="amob:HG15A2_22470"/>
<feature type="region of interest" description="Disordered" evidence="6">
    <location>
        <begin position="1"/>
        <end position="27"/>
    </location>
</feature>
<dbReference type="Pfam" id="PF00849">
    <property type="entry name" value="PseudoU_synth_2"/>
    <property type="match status" value="1"/>
</dbReference>
<protein>
    <recommendedName>
        <fullName evidence="5">Pseudouridine synthase</fullName>
        <ecNumber evidence="5">5.4.99.-</ecNumber>
    </recommendedName>
</protein>
<dbReference type="InterPro" id="IPR006145">
    <property type="entry name" value="PsdUridine_synth_RsuA/RluA"/>
</dbReference>
<dbReference type="InterPro" id="IPR020103">
    <property type="entry name" value="PsdUridine_synth_cat_dom_sf"/>
</dbReference>
<evidence type="ECO:0000256" key="4">
    <source>
        <dbReference type="PROSITE-ProRule" id="PRU00182"/>
    </source>
</evidence>
<comment type="catalytic activity">
    <reaction evidence="5">
        <text>a uridine in RNA = a pseudouridine in RNA</text>
        <dbReference type="Rhea" id="RHEA:48348"/>
        <dbReference type="Rhea" id="RHEA-COMP:12068"/>
        <dbReference type="Rhea" id="RHEA-COMP:12069"/>
        <dbReference type="ChEBI" id="CHEBI:65314"/>
        <dbReference type="ChEBI" id="CHEBI:65315"/>
    </reaction>
</comment>
<dbReference type="InterPro" id="IPR006224">
    <property type="entry name" value="PsdUridine_synth_RluA-like_CS"/>
</dbReference>
<dbReference type="PANTHER" id="PTHR21600:SF44">
    <property type="entry name" value="RIBOSOMAL LARGE SUBUNIT PSEUDOURIDINE SYNTHASE D"/>
    <property type="match status" value="1"/>
</dbReference>
<evidence type="ECO:0000259" key="7">
    <source>
        <dbReference type="SMART" id="SM00363"/>
    </source>
</evidence>
<gene>
    <name evidence="8" type="ORF">HG15A2_22470</name>
</gene>
<dbReference type="SMART" id="SM00363">
    <property type="entry name" value="S4"/>
    <property type="match status" value="1"/>
</dbReference>
<dbReference type="EC" id="5.4.99.-" evidence="5"/>
<keyword evidence="9" id="KW-1185">Reference proteome</keyword>
<feature type="domain" description="RNA-binding S4" evidence="7">
    <location>
        <begin position="33"/>
        <end position="95"/>
    </location>
</feature>
<dbReference type="RefSeq" id="WP_145060250.1">
    <property type="nucleotide sequence ID" value="NZ_CP036263.1"/>
</dbReference>
<dbReference type="InterPro" id="IPR050188">
    <property type="entry name" value="RluA_PseudoU_synthase"/>
</dbReference>
<dbReference type="SUPFAM" id="SSF55120">
    <property type="entry name" value="Pseudouridine synthase"/>
    <property type="match status" value="1"/>
</dbReference>
<dbReference type="PROSITE" id="PS50889">
    <property type="entry name" value="S4"/>
    <property type="match status" value="1"/>
</dbReference>
<dbReference type="CDD" id="cd00165">
    <property type="entry name" value="S4"/>
    <property type="match status" value="1"/>
</dbReference>
<dbReference type="Pfam" id="PF01479">
    <property type="entry name" value="S4"/>
    <property type="match status" value="1"/>
</dbReference>
<dbReference type="InterPro" id="IPR006225">
    <property type="entry name" value="PsdUridine_synth_RluC/D"/>
</dbReference>
<reference evidence="8 9" key="1">
    <citation type="submission" date="2019-02" db="EMBL/GenBank/DDBJ databases">
        <title>Deep-cultivation of Planctomycetes and their phenomic and genomic characterization uncovers novel biology.</title>
        <authorList>
            <person name="Wiegand S."/>
            <person name="Jogler M."/>
            <person name="Boedeker C."/>
            <person name="Pinto D."/>
            <person name="Vollmers J."/>
            <person name="Rivas-Marin E."/>
            <person name="Kohn T."/>
            <person name="Peeters S.H."/>
            <person name="Heuer A."/>
            <person name="Rast P."/>
            <person name="Oberbeckmann S."/>
            <person name="Bunk B."/>
            <person name="Jeske O."/>
            <person name="Meyerdierks A."/>
            <person name="Storesund J.E."/>
            <person name="Kallscheuer N."/>
            <person name="Luecker S."/>
            <person name="Lage O.M."/>
            <person name="Pohl T."/>
            <person name="Merkel B.J."/>
            <person name="Hornburger P."/>
            <person name="Mueller R.-W."/>
            <person name="Bruemmer F."/>
            <person name="Labrenz M."/>
            <person name="Spormann A.M."/>
            <person name="Op den Camp H."/>
            <person name="Overmann J."/>
            <person name="Amann R."/>
            <person name="Jetten M.S.M."/>
            <person name="Mascher T."/>
            <person name="Medema M.H."/>
            <person name="Devos D.P."/>
            <person name="Kaster A.-K."/>
            <person name="Ovreas L."/>
            <person name="Rohde M."/>
            <person name="Galperin M.Y."/>
            <person name="Jogler C."/>
        </authorList>
    </citation>
    <scope>NUCLEOTIDE SEQUENCE [LARGE SCALE GENOMIC DNA]</scope>
    <source>
        <strain evidence="8 9">HG15A2</strain>
    </source>
</reference>
<dbReference type="GO" id="GO:0000455">
    <property type="term" value="P:enzyme-directed rRNA pseudouridine synthesis"/>
    <property type="evidence" value="ECO:0007669"/>
    <property type="project" value="TreeGrafter"/>
</dbReference>
<evidence type="ECO:0000256" key="5">
    <source>
        <dbReference type="RuleBase" id="RU362028"/>
    </source>
</evidence>
<dbReference type="PANTHER" id="PTHR21600">
    <property type="entry name" value="MITOCHONDRIAL RNA PSEUDOURIDINE SYNTHASE"/>
    <property type="match status" value="1"/>
</dbReference>
<dbReference type="NCBIfam" id="TIGR00005">
    <property type="entry name" value="rluA_subfam"/>
    <property type="match status" value="1"/>
</dbReference>
<feature type="active site" evidence="3">
    <location>
        <position position="156"/>
    </location>
</feature>
<dbReference type="SUPFAM" id="SSF55174">
    <property type="entry name" value="Alpha-L RNA-binding motif"/>
    <property type="match status" value="1"/>
</dbReference>
<evidence type="ECO:0000256" key="1">
    <source>
        <dbReference type="ARBA" id="ARBA00010876"/>
    </source>
</evidence>
<keyword evidence="2 5" id="KW-0413">Isomerase</keyword>
<dbReference type="CDD" id="cd02869">
    <property type="entry name" value="PseudoU_synth_RluA_like"/>
    <property type="match status" value="1"/>
</dbReference>
<dbReference type="EMBL" id="CP036263">
    <property type="protein sequence ID" value="QDS98959.1"/>
    <property type="molecule type" value="Genomic_DNA"/>
</dbReference>
<proteinExistence type="inferred from homology"/>
<evidence type="ECO:0000256" key="2">
    <source>
        <dbReference type="ARBA" id="ARBA00023235"/>
    </source>
</evidence>
<evidence type="ECO:0000256" key="6">
    <source>
        <dbReference type="SAM" id="MobiDB-lite"/>
    </source>
</evidence>
<name>A0A517MVR0_9BACT</name>
<accession>A0A517MVR0</accession>
<dbReference type="Proteomes" id="UP000319852">
    <property type="component" value="Chromosome"/>
</dbReference>
<dbReference type="Gene3D" id="3.30.2350.10">
    <property type="entry name" value="Pseudouridine synthase"/>
    <property type="match status" value="1"/>
</dbReference>
<dbReference type="OrthoDB" id="9784108at2"/>
<keyword evidence="4" id="KW-0694">RNA-binding</keyword>
<sequence>MTAASRSDDGEYSSGQPAGEGHSIKVPTECAGQRLDAFLASELSHLSRVQIRRGIDAGECLVDGRVRKPSFKLSGEESLDLQLSAPAPTGPEPEPIDLDILYEDDHLAVVNKPAGMVVHPAKGHWAGTLASALAFRFQNLSSVGGETRPGIVHRLDRDTSGVIVVAKTDVAHRHLAKQFQDRTVKKEYLAIVSGRPDRDRDQVDFPIGPHPSKREKMALNADHPDSRQAQTFYEVLERYPGFSTVRAEPKTGRTHQIRLHMLHAGHAILCDKLYGGRSQLTMGDLRSIVRVKHLQDKTADEVVLLDRQALHAHRITITHPDSGEIQTFEAPIAPDIAAMQSLLREIAKAR</sequence>
<dbReference type="PROSITE" id="PS01129">
    <property type="entry name" value="PSI_RLU"/>
    <property type="match status" value="1"/>
</dbReference>
<evidence type="ECO:0000256" key="3">
    <source>
        <dbReference type="PIRSR" id="PIRSR606225-1"/>
    </source>
</evidence>
<dbReference type="InterPro" id="IPR036986">
    <property type="entry name" value="S4_RNA-bd_sf"/>
</dbReference>
<dbReference type="GO" id="GO:0120159">
    <property type="term" value="F:rRNA pseudouridine synthase activity"/>
    <property type="evidence" value="ECO:0007669"/>
    <property type="project" value="UniProtKB-ARBA"/>
</dbReference>
<dbReference type="Gene3D" id="3.10.290.10">
    <property type="entry name" value="RNA-binding S4 domain"/>
    <property type="match status" value="1"/>
</dbReference>
<dbReference type="GO" id="GO:0003723">
    <property type="term" value="F:RNA binding"/>
    <property type="evidence" value="ECO:0007669"/>
    <property type="project" value="UniProtKB-KW"/>
</dbReference>